<sequence>MQNDARRAGFELGPGQLVVLSRLVRLARELEGSAGAPASASAPAPEAGEQETATGVYVWGRVGRGKTWLLDAFVRALPEGTARRVHSHTFFDELHRRMHEYRVASEGDRARLEREAFDHAVDGFVGGAPLLVFDELEIGDPGDATLMTRLLEHLGERGVAFLVSSNSAPQDLLPDPVWHRVFEPGIRLILERMDVAELAGPVDYRALAHPGSEHGSGFRSGAWLTSSQLSNEGLRAPSPDERTELSVGGRRFAVEAARPGELWVSFAELCEHPLSTMEYIDWSRRFGERWVVTAVPTFSRASRSGRLRFLAAIDVLADADIPTYLVTEADPAAFLAEVRSLPAAARLASRLTLLRRRPQAGEAGDRQGHFAT</sequence>
<name>A0AA42BSF5_9MICO</name>
<comment type="caution">
    <text evidence="3">The sequence shown here is derived from an EMBL/GenBank/DDBJ whole genome shotgun (WGS) entry which is preliminary data.</text>
</comment>
<keyword evidence="3" id="KW-0132">Cell division</keyword>
<dbReference type="Gene3D" id="3.40.50.300">
    <property type="entry name" value="P-loop containing nucleotide triphosphate hydrolases"/>
    <property type="match status" value="1"/>
</dbReference>
<evidence type="ECO:0000256" key="2">
    <source>
        <dbReference type="ARBA" id="ARBA00022840"/>
    </source>
</evidence>
<accession>A0AA42BSF5</accession>
<gene>
    <name evidence="3" type="primary">zapE</name>
    <name evidence="3" type="ORF">N1028_02525</name>
</gene>
<dbReference type="GO" id="GO:0005524">
    <property type="term" value="F:ATP binding"/>
    <property type="evidence" value="ECO:0007669"/>
    <property type="project" value="UniProtKB-KW"/>
</dbReference>
<keyword evidence="1" id="KW-0547">Nucleotide-binding</keyword>
<evidence type="ECO:0000313" key="4">
    <source>
        <dbReference type="Proteomes" id="UP001165587"/>
    </source>
</evidence>
<dbReference type="InterPro" id="IPR027417">
    <property type="entry name" value="P-loop_NTPase"/>
</dbReference>
<keyword evidence="4" id="KW-1185">Reference proteome</keyword>
<proteinExistence type="predicted"/>
<dbReference type="InterPro" id="IPR005654">
    <property type="entry name" value="ATPase_AFG1-like"/>
</dbReference>
<protein>
    <submittedName>
        <fullName evidence="3">Cell division protein ZapE</fullName>
    </submittedName>
</protein>
<dbReference type="GO" id="GO:0051301">
    <property type="term" value="P:cell division"/>
    <property type="evidence" value="ECO:0007669"/>
    <property type="project" value="UniProtKB-KW"/>
</dbReference>
<dbReference type="GO" id="GO:0016887">
    <property type="term" value="F:ATP hydrolysis activity"/>
    <property type="evidence" value="ECO:0007669"/>
    <property type="project" value="InterPro"/>
</dbReference>
<keyword evidence="3" id="KW-0131">Cell cycle</keyword>
<keyword evidence="2" id="KW-0067">ATP-binding</keyword>
<dbReference type="PANTHER" id="PTHR12169">
    <property type="entry name" value="ATPASE N2B"/>
    <property type="match status" value="1"/>
</dbReference>
<dbReference type="EMBL" id="JANLCK010000001">
    <property type="protein sequence ID" value="MCS5724762.1"/>
    <property type="molecule type" value="Genomic_DNA"/>
</dbReference>
<dbReference type="Proteomes" id="UP001165587">
    <property type="component" value="Unassembled WGS sequence"/>
</dbReference>
<dbReference type="Pfam" id="PF03969">
    <property type="entry name" value="AFG1_ATPase"/>
    <property type="match status" value="1"/>
</dbReference>
<reference evidence="3" key="1">
    <citation type="submission" date="2022-08" db="EMBL/GenBank/DDBJ databases">
        <authorList>
            <person name="Deng Y."/>
            <person name="Han X.-F."/>
            <person name="Zhang Y.-Q."/>
        </authorList>
    </citation>
    <scope>NUCLEOTIDE SEQUENCE</scope>
    <source>
        <strain evidence="3">CPCC 203407</strain>
    </source>
</reference>
<organism evidence="3 4">
    <name type="scientific">Herbiconiux oxytropis</name>
    <dbReference type="NCBI Taxonomy" id="2970915"/>
    <lineage>
        <taxon>Bacteria</taxon>
        <taxon>Bacillati</taxon>
        <taxon>Actinomycetota</taxon>
        <taxon>Actinomycetes</taxon>
        <taxon>Micrococcales</taxon>
        <taxon>Microbacteriaceae</taxon>
        <taxon>Herbiconiux</taxon>
    </lineage>
</organism>
<dbReference type="GO" id="GO:0005737">
    <property type="term" value="C:cytoplasm"/>
    <property type="evidence" value="ECO:0007669"/>
    <property type="project" value="TreeGrafter"/>
</dbReference>
<dbReference type="GO" id="GO:0032153">
    <property type="term" value="C:cell division site"/>
    <property type="evidence" value="ECO:0007669"/>
    <property type="project" value="TreeGrafter"/>
</dbReference>
<dbReference type="SUPFAM" id="SSF52540">
    <property type="entry name" value="P-loop containing nucleoside triphosphate hydrolases"/>
    <property type="match status" value="1"/>
</dbReference>
<dbReference type="NCBIfam" id="NF040713">
    <property type="entry name" value="ZapE"/>
    <property type="match status" value="1"/>
</dbReference>
<dbReference type="PANTHER" id="PTHR12169:SF6">
    <property type="entry name" value="AFG1-LIKE ATPASE"/>
    <property type="match status" value="1"/>
</dbReference>
<evidence type="ECO:0000313" key="3">
    <source>
        <dbReference type="EMBL" id="MCS5724762.1"/>
    </source>
</evidence>
<dbReference type="AlphaFoldDB" id="A0AA42BSF5"/>
<dbReference type="RefSeq" id="WP_259525192.1">
    <property type="nucleotide sequence ID" value="NZ_JANLCK010000001.1"/>
</dbReference>
<evidence type="ECO:0000256" key="1">
    <source>
        <dbReference type="ARBA" id="ARBA00022741"/>
    </source>
</evidence>